<keyword evidence="1 3" id="KW-0732">Signal</keyword>
<evidence type="ECO:0000313" key="6">
    <source>
        <dbReference type="Proteomes" id="UP001155241"/>
    </source>
</evidence>
<dbReference type="Proteomes" id="UP001155241">
    <property type="component" value="Unassembled WGS sequence"/>
</dbReference>
<dbReference type="InterPro" id="IPR024370">
    <property type="entry name" value="PBP_domain"/>
</dbReference>
<dbReference type="EMBL" id="JAMXLR010000012">
    <property type="protein sequence ID" value="MCO6042849.1"/>
    <property type="molecule type" value="Genomic_DNA"/>
</dbReference>
<comment type="caution">
    <text evidence="5">The sequence shown here is derived from an EMBL/GenBank/DDBJ whole genome shotgun (WGS) entry which is preliminary data.</text>
</comment>
<evidence type="ECO:0000256" key="3">
    <source>
        <dbReference type="SAM" id="SignalP"/>
    </source>
</evidence>
<dbReference type="SUPFAM" id="SSF53850">
    <property type="entry name" value="Periplasmic binding protein-like II"/>
    <property type="match status" value="1"/>
</dbReference>
<sequence length="364" mass="40019">MPSIRNYLYAALLAAGAAFVGQLARAEEAPATPPTEQPQDSPDDLSVEEIRSLLDSIDPYLPQGEVSSEVDIFGSTTMDSLAHGWALGFKKFHPEAQVIISAEGSETVFDRLLKNPGSIGMLSRPVTKEDLAKLKAEGLKRPVAIHVARDALGVFVHKDNPVEEVSYQQLVELFCAEDPANSVNWSTLGIEGDLASQPVQIIGRTKASGTRTFIEKFLFHSHRLRNEEKYLESNCDVIQAVAENPNAIAIVDFNCVREAVKRLHLREQSEVIEDTDRDVLMGRYPITRPMVLVLDADQTGEKAAANREFVRYALAQAGQTQAILSGFYPFAPPTLRAELEKLNKLEKTPPQDSSNTASAGHDLR</sequence>
<feature type="region of interest" description="Disordered" evidence="2">
    <location>
        <begin position="342"/>
        <end position="364"/>
    </location>
</feature>
<dbReference type="PANTHER" id="PTHR30570">
    <property type="entry name" value="PERIPLASMIC PHOSPHATE BINDING COMPONENT OF PHOSPHATE ABC TRANSPORTER"/>
    <property type="match status" value="1"/>
</dbReference>
<dbReference type="AlphaFoldDB" id="A0A9X2F6S5"/>
<name>A0A9X2F6S5_9BACT</name>
<keyword evidence="6" id="KW-1185">Reference proteome</keyword>
<evidence type="ECO:0000313" key="5">
    <source>
        <dbReference type="EMBL" id="MCO6042849.1"/>
    </source>
</evidence>
<dbReference type="RefSeq" id="WP_252850949.1">
    <property type="nucleotide sequence ID" value="NZ_JAMXLR010000012.1"/>
</dbReference>
<feature type="domain" description="PBP" evidence="4">
    <location>
        <begin position="66"/>
        <end position="314"/>
    </location>
</feature>
<accession>A0A9X2F6S5</accession>
<reference evidence="5" key="1">
    <citation type="submission" date="2022-06" db="EMBL/GenBank/DDBJ databases">
        <title>Aeoliella straminimaris, a novel planctomycete from sediments.</title>
        <authorList>
            <person name="Vitorino I.R."/>
            <person name="Lage O.M."/>
        </authorList>
    </citation>
    <scope>NUCLEOTIDE SEQUENCE</scope>
    <source>
        <strain evidence="5">ICT_H6.2</strain>
    </source>
</reference>
<evidence type="ECO:0000259" key="4">
    <source>
        <dbReference type="Pfam" id="PF12849"/>
    </source>
</evidence>
<proteinExistence type="predicted"/>
<gene>
    <name evidence="5" type="ORF">NG895_02910</name>
</gene>
<dbReference type="Gene3D" id="3.40.190.10">
    <property type="entry name" value="Periplasmic binding protein-like II"/>
    <property type="match status" value="2"/>
</dbReference>
<dbReference type="PANTHER" id="PTHR30570:SF6">
    <property type="entry name" value="PHOSPHATE-BINDING PROTEIN PSTS"/>
    <property type="match status" value="1"/>
</dbReference>
<protein>
    <submittedName>
        <fullName evidence="5">Substrate-binding domain-containing protein</fullName>
    </submittedName>
</protein>
<evidence type="ECO:0000256" key="1">
    <source>
        <dbReference type="ARBA" id="ARBA00022729"/>
    </source>
</evidence>
<feature type="chain" id="PRO_5040769743" evidence="3">
    <location>
        <begin position="27"/>
        <end position="364"/>
    </location>
</feature>
<organism evidence="5 6">
    <name type="scientific">Aeoliella straminimaris</name>
    <dbReference type="NCBI Taxonomy" id="2954799"/>
    <lineage>
        <taxon>Bacteria</taxon>
        <taxon>Pseudomonadati</taxon>
        <taxon>Planctomycetota</taxon>
        <taxon>Planctomycetia</taxon>
        <taxon>Pirellulales</taxon>
        <taxon>Lacipirellulaceae</taxon>
        <taxon>Aeoliella</taxon>
    </lineage>
</organism>
<evidence type="ECO:0000256" key="2">
    <source>
        <dbReference type="SAM" id="MobiDB-lite"/>
    </source>
</evidence>
<dbReference type="Pfam" id="PF12849">
    <property type="entry name" value="PBP_like_2"/>
    <property type="match status" value="1"/>
</dbReference>
<feature type="signal peptide" evidence="3">
    <location>
        <begin position="1"/>
        <end position="26"/>
    </location>
</feature>
<dbReference type="InterPro" id="IPR050811">
    <property type="entry name" value="Phosphate_ABC_transporter"/>
</dbReference>